<dbReference type="GO" id="GO:0006825">
    <property type="term" value="P:copper ion transport"/>
    <property type="evidence" value="ECO:0007669"/>
    <property type="project" value="InterPro"/>
</dbReference>
<dbReference type="PANTHER" id="PTHR34820">
    <property type="entry name" value="INNER MEMBRANE PROTEIN YEBZ"/>
    <property type="match status" value="1"/>
</dbReference>
<feature type="transmembrane region" description="Helical" evidence="6">
    <location>
        <begin position="384"/>
        <end position="405"/>
    </location>
</feature>
<dbReference type="InterPro" id="IPR019108">
    <property type="entry name" value="Caa3_assmbl_CtaG-rel"/>
</dbReference>
<comment type="subcellular location">
    <subcellularLocation>
        <location evidence="1">Cell membrane</location>
        <topology evidence="1">Multi-pass membrane protein</topology>
    </subcellularLocation>
</comment>
<evidence type="ECO:0000313" key="8">
    <source>
        <dbReference type="EMBL" id="KAA1376225.1"/>
    </source>
</evidence>
<keyword evidence="9" id="KW-1185">Reference proteome</keyword>
<feature type="transmembrane region" description="Helical" evidence="6">
    <location>
        <begin position="351"/>
        <end position="372"/>
    </location>
</feature>
<feature type="transmembrane region" description="Helical" evidence="6">
    <location>
        <begin position="296"/>
        <end position="317"/>
    </location>
</feature>
<name>A0A641AK90_9ACTN</name>
<dbReference type="Proteomes" id="UP001515100">
    <property type="component" value="Unassembled WGS sequence"/>
</dbReference>
<evidence type="ECO:0000259" key="7">
    <source>
        <dbReference type="Pfam" id="PF05425"/>
    </source>
</evidence>
<dbReference type="EMBL" id="SDPP02000003">
    <property type="protein sequence ID" value="KAA1376225.1"/>
    <property type="molecule type" value="Genomic_DNA"/>
</dbReference>
<dbReference type="InterPro" id="IPR008457">
    <property type="entry name" value="Cu-R_CopD_dom"/>
</dbReference>
<evidence type="ECO:0000256" key="5">
    <source>
        <dbReference type="ARBA" id="ARBA00023136"/>
    </source>
</evidence>
<feature type="transmembrane region" description="Helical" evidence="6">
    <location>
        <begin position="50"/>
        <end position="73"/>
    </location>
</feature>
<dbReference type="PANTHER" id="PTHR34820:SF4">
    <property type="entry name" value="INNER MEMBRANE PROTEIN YEBZ"/>
    <property type="match status" value="1"/>
</dbReference>
<feature type="transmembrane region" description="Helical" evidence="6">
    <location>
        <begin position="586"/>
        <end position="612"/>
    </location>
</feature>
<feature type="transmembrane region" description="Helical" evidence="6">
    <location>
        <begin position="136"/>
        <end position="155"/>
    </location>
</feature>
<feature type="domain" description="Copper resistance protein D" evidence="7">
    <location>
        <begin position="225"/>
        <end position="317"/>
    </location>
</feature>
<dbReference type="RefSeq" id="WP_129184046.1">
    <property type="nucleotide sequence ID" value="NZ_JAGIOG010000001.1"/>
</dbReference>
<evidence type="ECO:0000256" key="1">
    <source>
        <dbReference type="ARBA" id="ARBA00004651"/>
    </source>
</evidence>
<feature type="transmembrane region" description="Helical" evidence="6">
    <location>
        <begin position="94"/>
        <end position="116"/>
    </location>
</feature>
<sequence>MTQTLRDTLVGFIVAGLALAAFLVLGGGSYERAPIGIADPGAFVGWALPFTKLLNDLSAVLVIGFLVAAAFLLPSPQAEVQGLSVQAVRLASRWATVWAVASVAYFFLKVAGDIFGKPLTQLAWADITGFLGFAEGRAILLQAAGAAVIAVATRLTLSTRSVAATLGLALATLGPIALTGHSASSGSHDLATTSLYLHILGVSLWVGGLTALAWVATRGSKRLDAAVARYSTLALWGFVVVGVSGAVNAAVRLRSFSDVFGTAYGLLVIAKLTALVALGCFGVAQRRRIVAAGSGFLRLATTEVFVMAAAVGLAVALSRTPTPVGDEVLRTPVEELLGGPLPAAPTVLRLLWGWSGNGVGLAIVALGTAFYLRGVWAMRRRGDAWPVGRTVSWLAGMLVVAWATFGGLGEYSHVLFSAHMASHMLLSMVAPIFLALGAPMTLALRTLPGPRQPGEVSPRAMLLGFLQSRFSRIVTHPVVGPVLFVGSLYGLYFTGIFEALMGSHWGHAIMEIHFLAVGLLFYYVLIGIDPSPHALAPIARFGTLLVTVPFHAFFAIAVMSSNTVFALDYWKSLDRPYRTDLLADQYLGGGMAWAMGEIPLVLVMVAILFQWFRSDAREAKRFDRAEDRSDDAALEAYNARLRDLAAHGKRRDPDQ</sequence>
<feature type="transmembrane region" description="Helical" evidence="6">
    <location>
        <begin position="9"/>
        <end position="30"/>
    </location>
</feature>
<feature type="transmembrane region" description="Helical" evidence="6">
    <location>
        <begin position="162"/>
        <end position="183"/>
    </location>
</feature>
<organism evidence="8 9">
    <name type="scientific">Aeromicrobium fastidiosum</name>
    <dbReference type="NCBI Taxonomy" id="52699"/>
    <lineage>
        <taxon>Bacteria</taxon>
        <taxon>Bacillati</taxon>
        <taxon>Actinomycetota</taxon>
        <taxon>Actinomycetes</taxon>
        <taxon>Propionibacteriales</taxon>
        <taxon>Nocardioidaceae</taxon>
        <taxon>Aeromicrobium</taxon>
    </lineage>
</organism>
<dbReference type="InterPro" id="IPR032694">
    <property type="entry name" value="CopC/D"/>
</dbReference>
<feature type="transmembrane region" description="Helical" evidence="6">
    <location>
        <begin position="195"/>
        <end position="215"/>
    </location>
</feature>
<feature type="transmembrane region" description="Helical" evidence="6">
    <location>
        <begin position="538"/>
        <end position="566"/>
    </location>
</feature>
<protein>
    <submittedName>
        <fullName evidence="8">Bifunctional copper resistance protein CopD/cytochrome c oxidase assembly protein</fullName>
    </submittedName>
</protein>
<evidence type="ECO:0000256" key="2">
    <source>
        <dbReference type="ARBA" id="ARBA00022475"/>
    </source>
</evidence>
<keyword evidence="2" id="KW-1003">Cell membrane</keyword>
<evidence type="ECO:0000313" key="9">
    <source>
        <dbReference type="Proteomes" id="UP001515100"/>
    </source>
</evidence>
<keyword evidence="4 6" id="KW-1133">Transmembrane helix</keyword>
<dbReference type="OrthoDB" id="5241646at2"/>
<feature type="transmembrane region" description="Helical" evidence="6">
    <location>
        <begin position="473"/>
        <end position="493"/>
    </location>
</feature>
<proteinExistence type="predicted"/>
<keyword evidence="5 6" id="KW-0472">Membrane</keyword>
<feature type="transmembrane region" description="Helical" evidence="6">
    <location>
        <begin position="263"/>
        <end position="284"/>
    </location>
</feature>
<dbReference type="Pfam" id="PF09678">
    <property type="entry name" value="Caa3_CtaG"/>
    <property type="match status" value="1"/>
</dbReference>
<evidence type="ECO:0000256" key="4">
    <source>
        <dbReference type="ARBA" id="ARBA00022989"/>
    </source>
</evidence>
<comment type="caution">
    <text evidence="8">The sequence shown here is derived from an EMBL/GenBank/DDBJ whole genome shotgun (WGS) entry which is preliminary data.</text>
</comment>
<evidence type="ECO:0000256" key="6">
    <source>
        <dbReference type="SAM" id="Phobius"/>
    </source>
</evidence>
<dbReference type="Pfam" id="PF05425">
    <property type="entry name" value="CopD"/>
    <property type="match status" value="1"/>
</dbReference>
<keyword evidence="3 6" id="KW-0812">Transmembrane</keyword>
<gene>
    <name evidence="8" type="ORF">ESP62_012355</name>
</gene>
<dbReference type="GO" id="GO:0005886">
    <property type="term" value="C:plasma membrane"/>
    <property type="evidence" value="ECO:0007669"/>
    <property type="project" value="UniProtKB-SubCell"/>
</dbReference>
<reference evidence="8" key="1">
    <citation type="submission" date="2019-09" db="EMBL/GenBank/DDBJ databases">
        <authorList>
            <person name="Li J."/>
        </authorList>
    </citation>
    <scope>NUCLEOTIDE SEQUENCE [LARGE SCALE GENOMIC DNA]</scope>
    <source>
        <strain evidence="8">NRBC 14897</strain>
    </source>
</reference>
<evidence type="ECO:0000256" key="3">
    <source>
        <dbReference type="ARBA" id="ARBA00022692"/>
    </source>
</evidence>
<feature type="transmembrane region" description="Helical" evidence="6">
    <location>
        <begin position="505"/>
        <end position="526"/>
    </location>
</feature>
<feature type="transmembrane region" description="Helical" evidence="6">
    <location>
        <begin position="425"/>
        <end position="444"/>
    </location>
</feature>
<accession>A0A641AK90</accession>
<feature type="transmembrane region" description="Helical" evidence="6">
    <location>
        <begin position="227"/>
        <end position="251"/>
    </location>
</feature>
<dbReference type="AlphaFoldDB" id="A0A641AK90"/>